<keyword evidence="9" id="KW-0687">Ribonucleoprotein</keyword>
<comment type="subcellular location">
    <subcellularLocation>
        <location evidence="1">Nucleus</location>
    </subcellularLocation>
</comment>
<keyword evidence="4" id="KW-0747">Spliceosome</keyword>
<dbReference type="FunFam" id="3.30.70.330:FF:000029">
    <property type="entry name" value="U2 small nuclear ribonucleoprotein B"/>
    <property type="match status" value="1"/>
</dbReference>
<dbReference type="Proteomes" id="UP000311382">
    <property type="component" value="Unassembled WGS sequence"/>
</dbReference>
<dbReference type="FunFam" id="3.30.70.330:FF:000039">
    <property type="entry name" value="U1 small nuclear ribonucleoprotein A"/>
    <property type="match status" value="1"/>
</dbReference>
<dbReference type="Gene3D" id="3.30.70.330">
    <property type="match status" value="2"/>
</dbReference>
<feature type="region of interest" description="Disordered" evidence="11">
    <location>
        <begin position="151"/>
        <end position="180"/>
    </location>
</feature>
<feature type="compositionally biased region" description="Basic and acidic residues" evidence="11">
    <location>
        <begin position="152"/>
        <end position="177"/>
    </location>
</feature>
<dbReference type="OrthoDB" id="266020at2759"/>
<dbReference type="SMART" id="SM00360">
    <property type="entry name" value="RRM"/>
    <property type="match status" value="2"/>
</dbReference>
<evidence type="ECO:0000256" key="8">
    <source>
        <dbReference type="ARBA" id="ARBA00023242"/>
    </source>
</evidence>
<dbReference type="PANTHER" id="PTHR10501">
    <property type="entry name" value="U1 SMALL NUCLEAR RIBONUCLEOPROTEIN A/U2 SMALL NUCLEAR RIBONUCLEOPROTEIN B"/>
    <property type="match status" value="1"/>
</dbReference>
<dbReference type="Pfam" id="PF00076">
    <property type="entry name" value="RRM_1"/>
    <property type="match status" value="2"/>
</dbReference>
<organism evidence="13 14">
    <name type="scientific">Rhodotorula diobovata</name>
    <dbReference type="NCBI Taxonomy" id="5288"/>
    <lineage>
        <taxon>Eukaryota</taxon>
        <taxon>Fungi</taxon>
        <taxon>Dikarya</taxon>
        <taxon>Basidiomycota</taxon>
        <taxon>Pucciniomycotina</taxon>
        <taxon>Microbotryomycetes</taxon>
        <taxon>Sporidiobolales</taxon>
        <taxon>Sporidiobolaceae</taxon>
        <taxon>Rhodotorula</taxon>
    </lineage>
</organism>
<dbReference type="AlphaFoldDB" id="A0A5C5FPM0"/>
<name>A0A5C5FPM0_9BASI</name>
<dbReference type="GO" id="GO:0006397">
    <property type="term" value="P:mRNA processing"/>
    <property type="evidence" value="ECO:0007669"/>
    <property type="project" value="UniProtKB-KW"/>
</dbReference>
<feature type="domain" description="RRM" evidence="12">
    <location>
        <begin position="221"/>
        <end position="303"/>
    </location>
</feature>
<dbReference type="GO" id="GO:0008380">
    <property type="term" value="P:RNA splicing"/>
    <property type="evidence" value="ECO:0007669"/>
    <property type="project" value="UniProtKB-KW"/>
</dbReference>
<evidence type="ECO:0000256" key="1">
    <source>
        <dbReference type="ARBA" id="ARBA00004123"/>
    </source>
</evidence>
<evidence type="ECO:0000256" key="4">
    <source>
        <dbReference type="ARBA" id="ARBA00022728"/>
    </source>
</evidence>
<keyword evidence="7" id="KW-0508">mRNA splicing</keyword>
<dbReference type="CDD" id="cd12247">
    <property type="entry name" value="RRM2_U1A_like"/>
    <property type="match status" value="1"/>
</dbReference>
<comment type="similarity">
    <text evidence="2">Belongs to the RRM U1 A/B'' family.</text>
</comment>
<reference evidence="13 14" key="1">
    <citation type="submission" date="2019-03" db="EMBL/GenBank/DDBJ databases">
        <title>Rhodosporidium diobovatum UCD-FST 08-225 genome sequencing, assembly, and annotation.</title>
        <authorList>
            <person name="Fakankun I.U."/>
            <person name="Fristensky B."/>
            <person name="Levin D.B."/>
        </authorList>
    </citation>
    <scope>NUCLEOTIDE SEQUENCE [LARGE SCALE GENOMIC DNA]</scope>
    <source>
        <strain evidence="13 14">UCD-FST 08-225</strain>
    </source>
</reference>
<evidence type="ECO:0000256" key="2">
    <source>
        <dbReference type="ARBA" id="ARBA00007243"/>
    </source>
</evidence>
<keyword evidence="3" id="KW-0507">mRNA processing</keyword>
<evidence type="ECO:0000256" key="10">
    <source>
        <dbReference type="PROSITE-ProRule" id="PRU00176"/>
    </source>
</evidence>
<evidence type="ECO:0000256" key="9">
    <source>
        <dbReference type="ARBA" id="ARBA00023274"/>
    </source>
</evidence>
<evidence type="ECO:0000313" key="13">
    <source>
        <dbReference type="EMBL" id="TNY18817.1"/>
    </source>
</evidence>
<dbReference type="InterPro" id="IPR012677">
    <property type="entry name" value="Nucleotide-bd_a/b_plait_sf"/>
</dbReference>
<evidence type="ECO:0000259" key="12">
    <source>
        <dbReference type="PROSITE" id="PS50102"/>
    </source>
</evidence>
<keyword evidence="8" id="KW-0539">Nucleus</keyword>
<gene>
    <name evidence="13" type="ORF">DMC30DRAFT_35603</name>
</gene>
<keyword evidence="5" id="KW-0677">Repeat</keyword>
<dbReference type="EMBL" id="SOZI01000120">
    <property type="protein sequence ID" value="TNY18817.1"/>
    <property type="molecule type" value="Genomic_DNA"/>
</dbReference>
<feature type="domain" description="RRM" evidence="12">
    <location>
        <begin position="64"/>
        <end position="143"/>
    </location>
</feature>
<protein>
    <submittedName>
        <fullName evidence="13">RNA binding protein</fullName>
    </submittedName>
</protein>
<dbReference type="SUPFAM" id="SSF54928">
    <property type="entry name" value="RNA-binding domain, RBD"/>
    <property type="match status" value="1"/>
</dbReference>
<feature type="compositionally biased region" description="Pro residues" evidence="11">
    <location>
        <begin position="8"/>
        <end position="35"/>
    </location>
</feature>
<evidence type="ECO:0000256" key="5">
    <source>
        <dbReference type="ARBA" id="ARBA00022737"/>
    </source>
</evidence>
<keyword evidence="14" id="KW-1185">Reference proteome</keyword>
<dbReference type="InterPro" id="IPR000504">
    <property type="entry name" value="RRM_dom"/>
</dbReference>
<evidence type="ECO:0000256" key="3">
    <source>
        <dbReference type="ARBA" id="ARBA00022664"/>
    </source>
</evidence>
<accession>A0A5C5FPM0</accession>
<sequence>MADAQPAPAQPAAPEPGPSTSPAPPPPPPPPPPPAQDNDGDAHMANGDAPEEDPKEQLPEGASEVLYVNNLNEKIKLPIMKQSLKVLFREYGHVLGITAHSNVRMRGQAFVTLDSKEAAAKAVTEVQKFPLYGRAMQLAFARTESDILVQKRKPDAMDEHKKERLERKKESRRNDPARRKKLAQRAAAKQAAETGVAPVAAAATAPRRIVQMPDEYLPPNKILFVQNLPDDTTKEKLEALFRPYPNLLEVRTIPGRRNIAFVEFEDESSSAVARDALHNTKFGTADDGTTDEGLKIKVTFAKKG</sequence>
<dbReference type="GO" id="GO:0030532">
    <property type="term" value="C:small nuclear ribonucleoprotein complex"/>
    <property type="evidence" value="ECO:0007669"/>
    <property type="project" value="UniProtKB-ARBA"/>
</dbReference>
<comment type="caution">
    <text evidence="13">The sequence shown here is derived from an EMBL/GenBank/DDBJ whole genome shotgun (WGS) entry which is preliminary data.</text>
</comment>
<dbReference type="STRING" id="5288.A0A5C5FPM0"/>
<dbReference type="GO" id="GO:0005681">
    <property type="term" value="C:spliceosomal complex"/>
    <property type="evidence" value="ECO:0007669"/>
    <property type="project" value="UniProtKB-KW"/>
</dbReference>
<keyword evidence="6 10" id="KW-0694">RNA-binding</keyword>
<dbReference type="InterPro" id="IPR035979">
    <property type="entry name" value="RBD_domain_sf"/>
</dbReference>
<evidence type="ECO:0000256" key="6">
    <source>
        <dbReference type="ARBA" id="ARBA00022884"/>
    </source>
</evidence>
<evidence type="ECO:0000256" key="11">
    <source>
        <dbReference type="SAM" id="MobiDB-lite"/>
    </source>
</evidence>
<proteinExistence type="inferred from homology"/>
<dbReference type="GO" id="GO:0003723">
    <property type="term" value="F:RNA binding"/>
    <property type="evidence" value="ECO:0007669"/>
    <property type="project" value="UniProtKB-UniRule"/>
</dbReference>
<evidence type="ECO:0000313" key="14">
    <source>
        <dbReference type="Proteomes" id="UP000311382"/>
    </source>
</evidence>
<evidence type="ECO:0000256" key="7">
    <source>
        <dbReference type="ARBA" id="ARBA00023187"/>
    </source>
</evidence>
<dbReference type="PROSITE" id="PS50102">
    <property type="entry name" value="RRM"/>
    <property type="match status" value="2"/>
</dbReference>
<feature type="region of interest" description="Disordered" evidence="11">
    <location>
        <begin position="1"/>
        <end position="58"/>
    </location>
</feature>
<dbReference type="SUPFAM" id="SSF101447">
    <property type="entry name" value="Formin homology 2 domain (FH2 domain)"/>
    <property type="match status" value="1"/>
</dbReference>